<sequence>MIKVNPSKWEYLKESTLKRKRTKICITCNHFLYSTTETFATVLICPKYEKRIPQGDHLLKGCEYWQKNRTIFSPEAS</sequence>
<dbReference type="AlphaFoldDB" id="A0A9D9BZJ6"/>
<proteinExistence type="predicted"/>
<accession>A0A9D9BZJ6</accession>
<name>A0A9D9BZJ6_PROMR</name>
<protein>
    <recommendedName>
        <fullName evidence="2">Galactose oxidase</fullName>
    </recommendedName>
</protein>
<gene>
    <name evidence="1" type="ORF">JJ833_03900</name>
</gene>
<evidence type="ECO:0008006" key="2">
    <source>
        <dbReference type="Google" id="ProtNLM"/>
    </source>
</evidence>
<dbReference type="EMBL" id="JAEPLE010000002">
    <property type="protein sequence ID" value="MBO6987990.1"/>
    <property type="molecule type" value="Genomic_DNA"/>
</dbReference>
<comment type="caution">
    <text evidence="1">The sequence shown here is derived from an EMBL/GenBank/DDBJ whole genome shotgun (WGS) entry which is preliminary data.</text>
</comment>
<organism evidence="1">
    <name type="scientific">Prochlorococcus marinus XMU1424</name>
    <dbReference type="NCBI Taxonomy" id="2774497"/>
    <lineage>
        <taxon>Bacteria</taxon>
        <taxon>Bacillati</taxon>
        <taxon>Cyanobacteriota</taxon>
        <taxon>Cyanophyceae</taxon>
        <taxon>Synechococcales</taxon>
        <taxon>Prochlorococcaceae</taxon>
        <taxon>Prochlorococcus</taxon>
    </lineage>
</organism>
<reference evidence="1" key="1">
    <citation type="journal article" date="2021" name="Front. Mar. Sci.">
        <title>Genomes of Diverse Isolates of Prochlorococcus High-Light-Adapted Clade II in the Western Pacific Ocean.</title>
        <authorList>
            <person name="Yan W."/>
            <person name="Feng X."/>
            <person name="Zhang W."/>
            <person name="Nawaz M.Z."/>
            <person name="Luo T."/>
            <person name="Zhang R."/>
            <person name="Jiao N."/>
        </authorList>
    </citation>
    <scope>NUCLEOTIDE SEQUENCE</scope>
    <source>
        <strain evidence="1">XMU1424</strain>
    </source>
</reference>
<evidence type="ECO:0000313" key="1">
    <source>
        <dbReference type="EMBL" id="MBO6987990.1"/>
    </source>
</evidence>